<evidence type="ECO:0000313" key="2">
    <source>
        <dbReference type="EMBL" id="RIV34294.1"/>
    </source>
</evidence>
<comment type="caution">
    <text evidence="2">The sequence shown here is derived from an EMBL/GenBank/DDBJ whole genome shotgun (WGS) entry which is preliminary data.</text>
</comment>
<dbReference type="OrthoDB" id="6400838at2"/>
<organism evidence="2 3">
    <name type="scientific">Flagellimonas lutimaris</name>
    <dbReference type="NCBI Taxonomy" id="475082"/>
    <lineage>
        <taxon>Bacteria</taxon>
        <taxon>Pseudomonadati</taxon>
        <taxon>Bacteroidota</taxon>
        <taxon>Flavobacteriia</taxon>
        <taxon>Flavobacteriales</taxon>
        <taxon>Flavobacteriaceae</taxon>
        <taxon>Flagellimonas</taxon>
    </lineage>
</organism>
<accession>A0A3A1N9A5</accession>
<feature type="transmembrane region" description="Helical" evidence="1">
    <location>
        <begin position="124"/>
        <end position="145"/>
    </location>
</feature>
<dbReference type="EMBL" id="QXFH01000071">
    <property type="protein sequence ID" value="RIV34294.1"/>
    <property type="molecule type" value="Genomic_DNA"/>
</dbReference>
<dbReference type="AlphaFoldDB" id="A0A3A1N9A5"/>
<evidence type="ECO:0000313" key="3">
    <source>
        <dbReference type="Proteomes" id="UP000266067"/>
    </source>
</evidence>
<gene>
    <name evidence="2" type="ORF">D2V08_09725</name>
</gene>
<dbReference type="RefSeq" id="WP_119607927.1">
    <property type="nucleotide sequence ID" value="NZ_QXFH01000071.1"/>
</dbReference>
<protein>
    <submittedName>
        <fullName evidence="2">Uncharacterized protein</fullName>
    </submittedName>
</protein>
<sequence length="167" mass="18635">MKLIPSVDIELLTSFSKEEVESILMNNIGPKRGIELRFSKAKIEKPFEGYFANGQFEMQRAINYKNSFLPQIKGTVSESMSGTTVMAKLQLHGFVVAFMVVWLGGVSLALLGSIYAIISHEANPAVTIIPLIMLAFGIALVYFGFNSEKEKSINELKRILKARIKEF</sequence>
<proteinExistence type="predicted"/>
<keyword evidence="1" id="KW-0812">Transmembrane</keyword>
<evidence type="ECO:0000256" key="1">
    <source>
        <dbReference type="SAM" id="Phobius"/>
    </source>
</evidence>
<keyword evidence="3" id="KW-1185">Reference proteome</keyword>
<name>A0A3A1N9A5_9FLAO</name>
<reference evidence="2 3" key="1">
    <citation type="submission" date="2018-08" db="EMBL/GenBank/DDBJ databases">
        <title>Proposal of Muricauda 72 sp.nov. and Muricauda NH166 sp.nov., isolated from seawater.</title>
        <authorList>
            <person name="Cheng H."/>
            <person name="Wu Y.-H."/>
            <person name="Guo L.-L."/>
            <person name="Xu X.-W."/>
        </authorList>
    </citation>
    <scope>NUCLEOTIDE SEQUENCE [LARGE SCALE GENOMIC DNA]</scope>
    <source>
        <strain evidence="2 3">KCTC 22173</strain>
    </source>
</reference>
<keyword evidence="1" id="KW-1133">Transmembrane helix</keyword>
<dbReference type="Proteomes" id="UP000266067">
    <property type="component" value="Unassembled WGS sequence"/>
</dbReference>
<feature type="transmembrane region" description="Helical" evidence="1">
    <location>
        <begin position="94"/>
        <end position="118"/>
    </location>
</feature>
<keyword evidence="1" id="KW-0472">Membrane</keyword>